<dbReference type="InterPro" id="IPR004099">
    <property type="entry name" value="Pyr_nucl-diS_OxRdtase_dimer"/>
</dbReference>
<dbReference type="Pfam" id="PF02852">
    <property type="entry name" value="Pyr_redox_dim"/>
    <property type="match status" value="1"/>
</dbReference>
<evidence type="ECO:0000313" key="3">
    <source>
        <dbReference type="Proteomes" id="UP000317573"/>
    </source>
</evidence>
<dbReference type="SUPFAM" id="SSF55424">
    <property type="entry name" value="FAD/NAD-linked reductases, dimerisation (C-terminal) domain"/>
    <property type="match status" value="1"/>
</dbReference>
<dbReference type="Proteomes" id="UP000317573">
    <property type="component" value="Unassembled WGS sequence"/>
</dbReference>
<name>A0A562D825_RHORH</name>
<dbReference type="EMBL" id="VLJT01000081">
    <property type="protein sequence ID" value="TWH05919.1"/>
    <property type="molecule type" value="Genomic_DNA"/>
</dbReference>
<dbReference type="Gene3D" id="3.30.390.30">
    <property type="match status" value="1"/>
</dbReference>
<dbReference type="InterPro" id="IPR016156">
    <property type="entry name" value="FAD/NAD-linked_Rdtase_dimer_sf"/>
</dbReference>
<protein>
    <submittedName>
        <fullName evidence="2">Dihydrolipoamide dehydrogenase</fullName>
    </submittedName>
</protein>
<comment type="caution">
    <text evidence="2">The sequence shown here is derived from an EMBL/GenBank/DDBJ whole genome shotgun (WGS) entry which is preliminary data.</text>
</comment>
<gene>
    <name evidence="2" type="ORF">L618_007800000040</name>
</gene>
<reference evidence="2 3" key="1">
    <citation type="submission" date="2019-07" db="EMBL/GenBank/DDBJ databases">
        <title>Genome sequencing of lignin-degrading bacterial isolates.</title>
        <authorList>
            <person name="Gladden J."/>
        </authorList>
    </citation>
    <scope>NUCLEOTIDE SEQUENCE [LARGE SCALE GENOMIC DNA]</scope>
    <source>
        <strain evidence="2 3">J45</strain>
    </source>
</reference>
<evidence type="ECO:0000259" key="1">
    <source>
        <dbReference type="Pfam" id="PF02852"/>
    </source>
</evidence>
<sequence length="56" mass="5704">MIGARMSEQIGEATLAVALGVHPNELASVIHAHPTQNESLGEAALSLAGKPLHAHG</sequence>
<dbReference type="AlphaFoldDB" id="A0A562D825"/>
<evidence type="ECO:0000313" key="2">
    <source>
        <dbReference type="EMBL" id="TWH05919.1"/>
    </source>
</evidence>
<proteinExistence type="predicted"/>
<organism evidence="2 3">
    <name type="scientific">Rhodococcus rhodochrous J45</name>
    <dbReference type="NCBI Taxonomy" id="935266"/>
    <lineage>
        <taxon>Bacteria</taxon>
        <taxon>Bacillati</taxon>
        <taxon>Actinomycetota</taxon>
        <taxon>Actinomycetes</taxon>
        <taxon>Mycobacteriales</taxon>
        <taxon>Nocardiaceae</taxon>
        <taxon>Rhodococcus</taxon>
    </lineage>
</organism>
<accession>A0A562D825</accession>
<feature type="domain" description="Pyridine nucleotide-disulphide oxidoreductase dimerisation" evidence="1">
    <location>
        <begin position="1"/>
        <end position="44"/>
    </location>
</feature>